<dbReference type="Pfam" id="PF04411">
    <property type="entry name" value="PDDEXK_7"/>
    <property type="match status" value="1"/>
</dbReference>
<accession>A0ABN6DS89</accession>
<name>A0ABN6DS89_9BACT</name>
<gene>
    <name evidence="1" type="ORF">DESUT3_01490</name>
</gene>
<dbReference type="Proteomes" id="UP001319827">
    <property type="component" value="Chromosome"/>
</dbReference>
<reference evidence="1 2" key="2">
    <citation type="journal article" date="2021" name="Int. J. Syst. Evol. Microbiol.">
        <title>Isolation and Polyphasic Characterization of Desulfuromonas versatilis sp. Nov., an Electrogenic Bacteria Capable of Versatile Metabolism Isolated from a Graphene Oxide-Reducing Enrichment Culture.</title>
        <authorList>
            <person name="Xie L."/>
            <person name="Yoshida N."/>
            <person name="Ishii S."/>
            <person name="Meng L."/>
        </authorList>
    </citation>
    <scope>NUCLEOTIDE SEQUENCE [LARGE SCALE GENOMIC DNA]</scope>
    <source>
        <strain evidence="1 2">NIT-T3</strain>
    </source>
</reference>
<organism evidence="1 2">
    <name type="scientific">Desulfuromonas versatilis</name>
    <dbReference type="NCBI Taxonomy" id="2802975"/>
    <lineage>
        <taxon>Bacteria</taxon>
        <taxon>Pseudomonadati</taxon>
        <taxon>Thermodesulfobacteriota</taxon>
        <taxon>Desulfuromonadia</taxon>
        <taxon>Desulfuromonadales</taxon>
        <taxon>Desulfuromonadaceae</taxon>
        <taxon>Desulfuromonas</taxon>
    </lineage>
</organism>
<evidence type="ECO:0008006" key="3">
    <source>
        <dbReference type="Google" id="ProtNLM"/>
    </source>
</evidence>
<evidence type="ECO:0000313" key="2">
    <source>
        <dbReference type="Proteomes" id="UP001319827"/>
    </source>
</evidence>
<proteinExistence type="predicted"/>
<keyword evidence="2" id="KW-1185">Reference proteome</keyword>
<dbReference type="EMBL" id="AP024355">
    <property type="protein sequence ID" value="BCR03080.1"/>
    <property type="molecule type" value="Genomic_DNA"/>
</dbReference>
<sequence length="350" mass="39818">MRDGIGAAFEFERPDGLRIRLAHEPSFSTASNPKAGKIYSWTTTQEPDIFLEASFPSGDRIHWVFDAKYRIEDAEESLDLIPEEAINQMHRYRDALIYLSEADDGTLEKSRPVVGAFVLYPGWFDDGEKENPYTGAIDAVGIGGFPLLPGANNLWLESFLRERLGDLSGMEKPYPEASPDIHYLREPVRIYSTGLAGGHYQDLTLVAQPKNHNKEYINRFRSGGPRWYHVPVDTTVKKQISRAMMREIRNCAFAVHHPGEPNRRIEYLYDVLSVKVVKRKELTHEQAGLVKPGDESDYWLLELGSSRCLQSPVIVPGLRGFRFRLTGAKELLMAADWGELPVRYALDRFF</sequence>
<dbReference type="InterPro" id="IPR007505">
    <property type="entry name" value="PDDEXK_7"/>
</dbReference>
<evidence type="ECO:0000313" key="1">
    <source>
        <dbReference type="EMBL" id="BCR03080.1"/>
    </source>
</evidence>
<protein>
    <recommendedName>
        <fullName evidence="3">PD-(D/E)XK endonuclease-like domain-containing protein</fullName>
    </recommendedName>
</protein>
<reference evidence="1 2" key="1">
    <citation type="journal article" date="2016" name="C (Basel)">
        <title>Selective Growth of and Electricity Production by Marine Exoelectrogenic Bacteria in Self-Aggregated Hydrogel of Microbially Reduced Graphene Oxide.</title>
        <authorList>
            <person name="Yoshida N."/>
            <person name="Goto Y."/>
            <person name="Miyata Y."/>
        </authorList>
    </citation>
    <scope>NUCLEOTIDE SEQUENCE [LARGE SCALE GENOMIC DNA]</scope>
    <source>
        <strain evidence="1 2">NIT-T3</strain>
    </source>
</reference>